<dbReference type="EMBL" id="CP043043">
    <property type="protein sequence ID" value="QEH95218.1"/>
    <property type="molecule type" value="Genomic_DNA"/>
</dbReference>
<sequence>MQTCTNKDYRFQKQICLPDLNTLTRKNFISLEEVFTTPPIEGSAAMKSSNSSPRPSLAQNSSVKKILYRVLRSAPWMFLVMYTIFFIVLSIFYGFN</sequence>
<keyword evidence="1" id="KW-0812">Transmembrane</keyword>
<name>A0AAP9EPS5_GLUTH</name>
<proteinExistence type="predicted"/>
<dbReference type="Proteomes" id="UP000323560">
    <property type="component" value="Chromosome"/>
</dbReference>
<keyword evidence="1" id="KW-0472">Membrane</keyword>
<dbReference type="AlphaFoldDB" id="A0AAP9EPS5"/>
<evidence type="ECO:0000313" key="2">
    <source>
        <dbReference type="EMBL" id="QEH95218.1"/>
    </source>
</evidence>
<evidence type="ECO:0000256" key="1">
    <source>
        <dbReference type="SAM" id="Phobius"/>
    </source>
</evidence>
<gene>
    <name evidence="2" type="ORF">FXF46_02255</name>
</gene>
<organism evidence="2 3">
    <name type="scientific">Gluconobacter thailandicus</name>
    <dbReference type="NCBI Taxonomy" id="257438"/>
    <lineage>
        <taxon>Bacteria</taxon>
        <taxon>Pseudomonadati</taxon>
        <taxon>Pseudomonadota</taxon>
        <taxon>Alphaproteobacteria</taxon>
        <taxon>Acetobacterales</taxon>
        <taxon>Acetobacteraceae</taxon>
        <taxon>Gluconobacter</taxon>
    </lineage>
</organism>
<dbReference type="KEGG" id="gti:FXF46_02255"/>
<accession>A0AAP9EPS5</accession>
<feature type="transmembrane region" description="Helical" evidence="1">
    <location>
        <begin position="74"/>
        <end position="95"/>
    </location>
</feature>
<protein>
    <submittedName>
        <fullName evidence="2">Uncharacterized protein</fullName>
    </submittedName>
</protein>
<reference evidence="2 3" key="1">
    <citation type="submission" date="2019-08" db="EMBL/GenBank/DDBJ databases">
        <title>Gluconobacter frateurii HD924 genome.</title>
        <authorList>
            <person name="Liu Y."/>
            <person name="Zhang P."/>
        </authorList>
    </citation>
    <scope>NUCLEOTIDE SEQUENCE [LARGE SCALE GENOMIC DNA]</scope>
    <source>
        <strain evidence="2 3">HD924</strain>
    </source>
</reference>
<evidence type="ECO:0000313" key="3">
    <source>
        <dbReference type="Proteomes" id="UP000323560"/>
    </source>
</evidence>
<keyword evidence="1" id="KW-1133">Transmembrane helix</keyword>